<dbReference type="Pfam" id="PF12937">
    <property type="entry name" value="F-box-like"/>
    <property type="match status" value="1"/>
</dbReference>
<accession>A0A1Y2IFF9</accession>
<dbReference type="Gene3D" id="1.20.1280.50">
    <property type="match status" value="1"/>
</dbReference>
<dbReference type="InterPro" id="IPR036047">
    <property type="entry name" value="F-box-like_dom_sf"/>
</dbReference>
<dbReference type="STRING" id="1353009.A0A1Y2IFF9"/>
<gene>
    <name evidence="2" type="ORF">PYCCODRAFT_751498</name>
</gene>
<protein>
    <recommendedName>
        <fullName evidence="1">F-box domain-containing protein</fullName>
    </recommendedName>
</protein>
<dbReference type="OrthoDB" id="2735011at2759"/>
<dbReference type="PROSITE" id="PS50181">
    <property type="entry name" value="FBOX"/>
    <property type="match status" value="1"/>
</dbReference>
<proteinExistence type="predicted"/>
<name>A0A1Y2IFF9_TRAC3</name>
<sequence>MATLDDLPVELLLRILAYLPLRSLGNLRVTCRRWQDFFIANKSAIYHRIAVEKGFVKSFDTPFARAAAKAPYINFLQDETPDWYTFCESYRRRGRCPSQSTEQCCSFTRSRQNIIHIEAGL</sequence>
<dbReference type="AlphaFoldDB" id="A0A1Y2IFF9"/>
<keyword evidence="3" id="KW-1185">Reference proteome</keyword>
<organism evidence="2 3">
    <name type="scientific">Trametes coccinea (strain BRFM310)</name>
    <name type="common">Pycnoporus coccineus</name>
    <dbReference type="NCBI Taxonomy" id="1353009"/>
    <lineage>
        <taxon>Eukaryota</taxon>
        <taxon>Fungi</taxon>
        <taxon>Dikarya</taxon>
        <taxon>Basidiomycota</taxon>
        <taxon>Agaricomycotina</taxon>
        <taxon>Agaricomycetes</taxon>
        <taxon>Polyporales</taxon>
        <taxon>Polyporaceae</taxon>
        <taxon>Trametes</taxon>
    </lineage>
</organism>
<dbReference type="Proteomes" id="UP000193067">
    <property type="component" value="Unassembled WGS sequence"/>
</dbReference>
<evidence type="ECO:0000259" key="1">
    <source>
        <dbReference type="PROSITE" id="PS50181"/>
    </source>
</evidence>
<dbReference type="SMART" id="SM00256">
    <property type="entry name" value="FBOX"/>
    <property type="match status" value="1"/>
</dbReference>
<dbReference type="CDD" id="cd09917">
    <property type="entry name" value="F-box_SF"/>
    <property type="match status" value="1"/>
</dbReference>
<feature type="domain" description="F-box" evidence="1">
    <location>
        <begin position="1"/>
        <end position="49"/>
    </location>
</feature>
<dbReference type="EMBL" id="KZ084124">
    <property type="protein sequence ID" value="OSC99826.1"/>
    <property type="molecule type" value="Genomic_DNA"/>
</dbReference>
<evidence type="ECO:0000313" key="3">
    <source>
        <dbReference type="Proteomes" id="UP000193067"/>
    </source>
</evidence>
<evidence type="ECO:0000313" key="2">
    <source>
        <dbReference type="EMBL" id="OSC99826.1"/>
    </source>
</evidence>
<reference evidence="2 3" key="1">
    <citation type="journal article" date="2015" name="Biotechnol. Biofuels">
        <title>Enhanced degradation of softwood versus hardwood by the white-rot fungus Pycnoporus coccineus.</title>
        <authorList>
            <person name="Couturier M."/>
            <person name="Navarro D."/>
            <person name="Chevret D."/>
            <person name="Henrissat B."/>
            <person name="Piumi F."/>
            <person name="Ruiz-Duenas F.J."/>
            <person name="Martinez A.T."/>
            <person name="Grigoriev I.V."/>
            <person name="Riley R."/>
            <person name="Lipzen A."/>
            <person name="Berrin J.G."/>
            <person name="Master E.R."/>
            <person name="Rosso M.N."/>
        </authorList>
    </citation>
    <scope>NUCLEOTIDE SEQUENCE [LARGE SCALE GENOMIC DNA]</scope>
    <source>
        <strain evidence="2 3">BRFM310</strain>
    </source>
</reference>
<dbReference type="SUPFAM" id="SSF81383">
    <property type="entry name" value="F-box domain"/>
    <property type="match status" value="1"/>
</dbReference>
<dbReference type="InterPro" id="IPR001810">
    <property type="entry name" value="F-box_dom"/>
</dbReference>